<gene>
    <name evidence="1" type="ORF">HNAJ_LOCUS8827</name>
</gene>
<evidence type="ECO:0000313" key="2">
    <source>
        <dbReference type="Proteomes" id="UP000278807"/>
    </source>
</evidence>
<dbReference type="Proteomes" id="UP000278807">
    <property type="component" value="Unassembled WGS sequence"/>
</dbReference>
<reference evidence="1 2" key="2">
    <citation type="submission" date="2018-11" db="EMBL/GenBank/DDBJ databases">
        <authorList>
            <consortium name="Pathogen Informatics"/>
        </authorList>
    </citation>
    <scope>NUCLEOTIDE SEQUENCE [LARGE SCALE GENOMIC DNA]</scope>
</reference>
<sequence>MAEGNEDDVYMLEVAVPPFENEFEEEQLEVDCVDAFSKLPTTEVNSFRWTSLKKKVLEYKDYLEAKADHLNTVKHDDESSQEYYKRCLLVLKRLNTIEREAIEKRQSTRPSKRRRC</sequence>
<proteinExistence type="predicted"/>
<organism evidence="3">
    <name type="scientific">Rodentolepis nana</name>
    <name type="common">Dwarf tapeworm</name>
    <name type="synonym">Hymenolepis nana</name>
    <dbReference type="NCBI Taxonomy" id="102285"/>
    <lineage>
        <taxon>Eukaryota</taxon>
        <taxon>Metazoa</taxon>
        <taxon>Spiralia</taxon>
        <taxon>Lophotrochozoa</taxon>
        <taxon>Platyhelminthes</taxon>
        <taxon>Cestoda</taxon>
        <taxon>Eucestoda</taxon>
        <taxon>Cyclophyllidea</taxon>
        <taxon>Hymenolepididae</taxon>
        <taxon>Rodentolepis</taxon>
    </lineage>
</organism>
<evidence type="ECO:0000313" key="1">
    <source>
        <dbReference type="EMBL" id="VDO04968.1"/>
    </source>
</evidence>
<dbReference type="EMBL" id="UZAE01012400">
    <property type="protein sequence ID" value="VDO04968.1"/>
    <property type="molecule type" value="Genomic_DNA"/>
</dbReference>
<keyword evidence="2" id="KW-1185">Reference proteome</keyword>
<name>A0A0R3TN88_RODNA</name>
<dbReference type="WBParaSite" id="HNAJ_0000883101-mRNA-1">
    <property type="protein sequence ID" value="HNAJ_0000883101-mRNA-1"/>
    <property type="gene ID" value="HNAJ_0000883101"/>
</dbReference>
<accession>A0A0R3TN88</accession>
<dbReference type="AlphaFoldDB" id="A0A0R3TN88"/>
<evidence type="ECO:0000313" key="3">
    <source>
        <dbReference type="WBParaSite" id="HNAJ_0000883101-mRNA-1"/>
    </source>
</evidence>
<reference evidence="3" key="1">
    <citation type="submission" date="2017-02" db="UniProtKB">
        <authorList>
            <consortium name="WormBaseParasite"/>
        </authorList>
    </citation>
    <scope>IDENTIFICATION</scope>
</reference>
<protein>
    <submittedName>
        <fullName evidence="1 3">Uncharacterized protein</fullName>
    </submittedName>
</protein>